<dbReference type="AlphaFoldDB" id="A0A158KFZ2"/>
<evidence type="ECO:0000313" key="1">
    <source>
        <dbReference type="EMBL" id="SAL79709.1"/>
    </source>
</evidence>
<name>A0A158KFZ2_9BURK</name>
<dbReference type="EMBL" id="FCNZ02000055">
    <property type="protein sequence ID" value="SAL79709.1"/>
    <property type="molecule type" value="Genomic_DNA"/>
</dbReference>
<reference evidence="1" key="1">
    <citation type="submission" date="2016-01" db="EMBL/GenBank/DDBJ databases">
        <authorList>
            <person name="Peeters Charlotte."/>
        </authorList>
    </citation>
    <scope>NUCLEOTIDE SEQUENCE</scope>
    <source>
        <strain evidence="1">LMG 22936</strain>
    </source>
</reference>
<protein>
    <submittedName>
        <fullName evidence="1">Uncharacterized protein</fullName>
    </submittedName>
</protein>
<gene>
    <name evidence="1" type="ORF">AWB66_06101</name>
</gene>
<comment type="caution">
    <text evidence="1">The sequence shown here is derived from an EMBL/GenBank/DDBJ whole genome shotgun (WGS) entry which is preliminary data.</text>
</comment>
<dbReference type="Proteomes" id="UP000054717">
    <property type="component" value="Unassembled WGS sequence"/>
</dbReference>
<evidence type="ECO:0000313" key="2">
    <source>
        <dbReference type="Proteomes" id="UP000054717"/>
    </source>
</evidence>
<keyword evidence="2" id="KW-1185">Reference proteome</keyword>
<proteinExistence type="predicted"/>
<sequence length="65" mass="7212">MTARYRPKAKRAVWAWWSSLTELEQAAWLAKADTAVPAVAWALYQNILSPSTAANPDDSKPVVLK</sequence>
<accession>A0A158KFZ2</accession>
<organism evidence="1 2">
    <name type="scientific">Caballeronia telluris</name>
    <dbReference type="NCBI Taxonomy" id="326475"/>
    <lineage>
        <taxon>Bacteria</taxon>
        <taxon>Pseudomonadati</taxon>
        <taxon>Pseudomonadota</taxon>
        <taxon>Betaproteobacteria</taxon>
        <taxon>Burkholderiales</taxon>
        <taxon>Burkholderiaceae</taxon>
        <taxon>Caballeronia</taxon>
    </lineage>
</organism>